<organism evidence="1 2">
    <name type="scientific">Streptomyces amakusaensis</name>
    <dbReference type="NCBI Taxonomy" id="67271"/>
    <lineage>
        <taxon>Bacteria</taxon>
        <taxon>Bacillati</taxon>
        <taxon>Actinomycetota</taxon>
        <taxon>Actinomycetes</taxon>
        <taxon>Kitasatosporales</taxon>
        <taxon>Streptomycetaceae</taxon>
        <taxon>Streptomyces</taxon>
    </lineage>
</organism>
<gene>
    <name evidence="1" type="ORF">ACFPRH_20315</name>
</gene>
<evidence type="ECO:0000313" key="2">
    <source>
        <dbReference type="Proteomes" id="UP001596160"/>
    </source>
</evidence>
<protein>
    <submittedName>
        <fullName evidence="1">Uncharacterized protein</fullName>
    </submittedName>
</protein>
<evidence type="ECO:0000313" key="1">
    <source>
        <dbReference type="EMBL" id="MFC5154083.1"/>
    </source>
</evidence>
<reference evidence="2" key="1">
    <citation type="journal article" date="2019" name="Int. J. Syst. Evol. Microbiol.">
        <title>The Global Catalogue of Microorganisms (GCM) 10K type strain sequencing project: providing services to taxonomists for standard genome sequencing and annotation.</title>
        <authorList>
            <consortium name="The Broad Institute Genomics Platform"/>
            <consortium name="The Broad Institute Genome Sequencing Center for Infectious Disease"/>
            <person name="Wu L."/>
            <person name="Ma J."/>
        </authorList>
    </citation>
    <scope>NUCLEOTIDE SEQUENCE [LARGE SCALE GENOMIC DNA]</scope>
    <source>
        <strain evidence="2">PCU 266</strain>
    </source>
</reference>
<dbReference type="RefSeq" id="WP_344480314.1">
    <property type="nucleotide sequence ID" value="NZ_BAAASB010000014.1"/>
</dbReference>
<dbReference type="EMBL" id="JBHSKP010000013">
    <property type="protein sequence ID" value="MFC5154083.1"/>
    <property type="molecule type" value="Genomic_DNA"/>
</dbReference>
<proteinExistence type="predicted"/>
<accession>A0ABW0AK43</accession>
<dbReference type="Proteomes" id="UP001596160">
    <property type="component" value="Unassembled WGS sequence"/>
</dbReference>
<comment type="caution">
    <text evidence="1">The sequence shown here is derived from an EMBL/GenBank/DDBJ whole genome shotgun (WGS) entry which is preliminary data.</text>
</comment>
<sequence length="156" mass="17814">MFKRRREARERQDLQRAGQEMWSYFRSIPTPLEELDEEEARERAAADPEPAVAEPVAAVDDFLPPDFVAPSQREMAGLMMAWPGPLVVDGEIITCSHCETYRDWVVLSLQGRVWLRCRAGHETHGTGLDTAWFNRNSGPMTEEHASYQDGIRFLGH</sequence>
<name>A0ABW0AK43_9ACTN</name>
<keyword evidence="2" id="KW-1185">Reference proteome</keyword>